<dbReference type="InterPro" id="IPR002941">
    <property type="entry name" value="DNA_methylase_N4/N6"/>
</dbReference>
<dbReference type="Pfam" id="PF01555">
    <property type="entry name" value="N6_N4_Mtase"/>
    <property type="match status" value="1"/>
</dbReference>
<dbReference type="InterPro" id="IPR029063">
    <property type="entry name" value="SAM-dependent_MTases_sf"/>
</dbReference>
<evidence type="ECO:0000313" key="9">
    <source>
        <dbReference type="EMBL" id="CTQ67184.1"/>
    </source>
</evidence>
<dbReference type="PRINTS" id="PR00506">
    <property type="entry name" value="D21N6MTFRASE"/>
</dbReference>
<dbReference type="OrthoDB" id="9816043at2"/>
<dbReference type="SUPFAM" id="SSF53335">
    <property type="entry name" value="S-adenosyl-L-methionine-dependent methyltransferases"/>
    <property type="match status" value="1"/>
</dbReference>
<dbReference type="GO" id="GO:0003677">
    <property type="term" value="F:DNA binding"/>
    <property type="evidence" value="ECO:0007669"/>
    <property type="project" value="InterPro"/>
</dbReference>
<name>A0A0M7A060_9HYPH</name>
<comment type="catalytic activity">
    <reaction evidence="6">
        <text>a 2'-deoxyadenosine in DNA + S-adenosyl-L-methionine = an N(6)-methyl-2'-deoxyadenosine in DNA + S-adenosyl-L-homocysteine + H(+)</text>
        <dbReference type="Rhea" id="RHEA:15197"/>
        <dbReference type="Rhea" id="RHEA-COMP:12418"/>
        <dbReference type="Rhea" id="RHEA-COMP:12419"/>
        <dbReference type="ChEBI" id="CHEBI:15378"/>
        <dbReference type="ChEBI" id="CHEBI:57856"/>
        <dbReference type="ChEBI" id="CHEBI:59789"/>
        <dbReference type="ChEBI" id="CHEBI:90615"/>
        <dbReference type="ChEBI" id="CHEBI:90616"/>
        <dbReference type="EC" id="2.1.1.72"/>
    </reaction>
</comment>
<comment type="similarity">
    <text evidence="1">Belongs to the N(4)/N(6)-methyltransferase family.</text>
</comment>
<dbReference type="InterPro" id="IPR002295">
    <property type="entry name" value="N4/N6-MTase_EcoPI_Mod-like"/>
</dbReference>
<reference evidence="10" key="1">
    <citation type="submission" date="2015-07" db="EMBL/GenBank/DDBJ databases">
        <authorList>
            <person name="Rodrigo-Torres Lidia"/>
            <person name="Arahal R.David."/>
        </authorList>
    </citation>
    <scope>NUCLEOTIDE SEQUENCE [LARGE SCALE GENOMIC DNA]</scope>
    <source>
        <strain evidence="10">CECT 5112</strain>
    </source>
</reference>
<dbReference type="GO" id="GO:0032259">
    <property type="term" value="P:methylation"/>
    <property type="evidence" value="ECO:0007669"/>
    <property type="project" value="UniProtKB-KW"/>
</dbReference>
<protein>
    <recommendedName>
        <fullName evidence="2">site-specific DNA-methyltransferase (adenine-specific)</fullName>
        <ecNumber evidence="2">2.1.1.72</ecNumber>
    </recommendedName>
</protein>
<evidence type="ECO:0000256" key="6">
    <source>
        <dbReference type="ARBA" id="ARBA00047942"/>
    </source>
</evidence>
<evidence type="ECO:0000259" key="8">
    <source>
        <dbReference type="Pfam" id="PF01555"/>
    </source>
</evidence>
<dbReference type="Proteomes" id="UP000053235">
    <property type="component" value="Unassembled WGS sequence"/>
</dbReference>
<organism evidence="9 10">
    <name type="scientific">Roseibium alexandrii</name>
    <dbReference type="NCBI Taxonomy" id="388408"/>
    <lineage>
        <taxon>Bacteria</taxon>
        <taxon>Pseudomonadati</taxon>
        <taxon>Pseudomonadota</taxon>
        <taxon>Alphaproteobacteria</taxon>
        <taxon>Hyphomicrobiales</taxon>
        <taxon>Stappiaceae</taxon>
        <taxon>Roseibium</taxon>
    </lineage>
</organism>
<dbReference type="Gene3D" id="3.40.50.150">
    <property type="entry name" value="Vaccinia Virus protein VP39"/>
    <property type="match status" value="1"/>
</dbReference>
<dbReference type="GO" id="GO:0009007">
    <property type="term" value="F:site-specific DNA-methyltransferase (adenine-specific) activity"/>
    <property type="evidence" value="ECO:0007669"/>
    <property type="project" value="UniProtKB-EC"/>
</dbReference>
<dbReference type="GO" id="GO:0008170">
    <property type="term" value="F:N-methyltransferase activity"/>
    <property type="evidence" value="ECO:0007669"/>
    <property type="project" value="InterPro"/>
</dbReference>
<keyword evidence="3 9" id="KW-0489">Methyltransferase</keyword>
<gene>
    <name evidence="9" type="primary">rsrIM</name>
    <name evidence="9" type="ORF">LAX5112_01254</name>
</gene>
<evidence type="ECO:0000256" key="3">
    <source>
        <dbReference type="ARBA" id="ARBA00022603"/>
    </source>
</evidence>
<keyword evidence="4 9" id="KW-0808">Transferase</keyword>
<evidence type="ECO:0000256" key="2">
    <source>
        <dbReference type="ARBA" id="ARBA00011900"/>
    </source>
</evidence>
<evidence type="ECO:0000256" key="7">
    <source>
        <dbReference type="SAM" id="MobiDB-lite"/>
    </source>
</evidence>
<dbReference type="STRING" id="388408.LAX5112_01254"/>
<feature type="compositionally biased region" description="Basic and acidic residues" evidence="7">
    <location>
        <begin position="394"/>
        <end position="410"/>
    </location>
</feature>
<dbReference type="EC" id="2.1.1.72" evidence="2"/>
<keyword evidence="10" id="KW-1185">Reference proteome</keyword>
<dbReference type="RefSeq" id="WP_082428938.1">
    <property type="nucleotide sequence ID" value="NZ_CXWD01000004.1"/>
</dbReference>
<evidence type="ECO:0000256" key="4">
    <source>
        <dbReference type="ARBA" id="ARBA00022679"/>
    </source>
</evidence>
<evidence type="ECO:0000256" key="1">
    <source>
        <dbReference type="ARBA" id="ARBA00006594"/>
    </source>
</evidence>
<accession>A0A0M7A060</accession>
<proteinExistence type="inferred from homology"/>
<sequence length="420" mass="45754">MSGESFLNGRVTLHCGDCLDRLKEIPDDSIDSGVMDPPYHLTSIVKRFGNNQAPAQDGQTGAFKRASAGFMGQKWDGGDIAFTPDLWREVYRVLKPGAYLLAFASTRGIWRMGVAIEDAGFISHPMIAWLFGSGFPKATRIKADGYEGFRYGGQSLKPAIEPVFMGQKPFEADLNGTQNILTHGTGAVNIDGCRIQGGGEVKPRGSTGLDTNLNQGWHRPWKEDREKVKTAHDVAIENANRLGRWPANVIHDGSDEVVAAFPSNLKSGSGAIKRTTGVGYSGTEYGSENRPVGTEGVAYGDEGSAARFFYSAKADADDRIGSKHPTVKPIDLMRYLVRLVTPPGGTVLDAFAGTGTTGEAAFYEGFNAVLIEREPDFQDDIRRRMKLCLAGPDERKRESIKAKLEQDKQDPGPLFSERMT</sequence>
<evidence type="ECO:0000256" key="5">
    <source>
        <dbReference type="ARBA" id="ARBA00022691"/>
    </source>
</evidence>
<feature type="domain" description="DNA methylase N-4/N-6" evidence="8">
    <location>
        <begin position="34"/>
        <end position="380"/>
    </location>
</feature>
<dbReference type="AlphaFoldDB" id="A0A0M7A060"/>
<feature type="region of interest" description="Disordered" evidence="7">
    <location>
        <begin position="394"/>
        <end position="420"/>
    </location>
</feature>
<evidence type="ECO:0000313" key="10">
    <source>
        <dbReference type="Proteomes" id="UP000053235"/>
    </source>
</evidence>
<keyword evidence="5" id="KW-0949">S-adenosyl-L-methionine</keyword>
<dbReference type="EMBL" id="CXWD01000004">
    <property type="protein sequence ID" value="CTQ67184.1"/>
    <property type="molecule type" value="Genomic_DNA"/>
</dbReference>